<geneLocation type="plasmid" evidence="1 2">
    <name>unnamed1</name>
</geneLocation>
<dbReference type="Proteomes" id="UP000515511">
    <property type="component" value="Plasmid unnamed1"/>
</dbReference>
<dbReference type="AlphaFoldDB" id="A0A7G6YHE5"/>
<keyword evidence="1" id="KW-0614">Plasmid</keyword>
<evidence type="ECO:0000313" key="1">
    <source>
        <dbReference type="EMBL" id="QNE37910.1"/>
    </source>
</evidence>
<proteinExistence type="predicted"/>
<protein>
    <submittedName>
        <fullName evidence="1">Uncharacterized protein</fullName>
    </submittedName>
</protein>
<evidence type="ECO:0000313" key="2">
    <source>
        <dbReference type="Proteomes" id="UP000515511"/>
    </source>
</evidence>
<accession>A0A7G6YHE5</accession>
<dbReference type="KEGG" id="lse:F1C12_21750"/>
<organism evidence="1 2">
    <name type="scientific">Leifsonia shinshuensis</name>
    <dbReference type="NCBI Taxonomy" id="150026"/>
    <lineage>
        <taxon>Bacteria</taxon>
        <taxon>Bacillati</taxon>
        <taxon>Actinomycetota</taxon>
        <taxon>Actinomycetes</taxon>
        <taxon>Micrococcales</taxon>
        <taxon>Microbacteriaceae</taxon>
        <taxon>Leifsonia</taxon>
    </lineage>
</organism>
<gene>
    <name evidence="1" type="ORF">F1C12_21750</name>
</gene>
<sequence length="669" mass="70193">MRNFISRRLHLLAGSRGDAPGSIKELVVTAPIRSAIVAAALAAAILVVTLNSTLGNSATASSRLNVGDIEFKQDVRGATLVHAYGDDRIALLTTTGSQCTIKQWFTKTDGGTPSLRSSTTTAAGACTTDTTVPAPATNSALRVDDLQAATIAYENLGGRTITFDTTGNASLAAGSRPADVADADWNDVRPYMIRIDVKSADQQIAKFSRQGVFTGTTAIVNAPAASEVHYVPATNPLPTPSELRITSVVRSQSTGTAYSGAREGVTVTFTGGTCPAMPTTLNLSYAASSPDGIAPVNVVTQRTLTDAASTLELAGVANGSGGAITLTAACGVGSEVKQAVANYHQELPAPALTVKQGSSAEQYALTWTAVSSLTTSYEPSWATSFGTDDQMPETTGLTATKAFTTGTTYGATITFWVTARVGDDSTKSAPAAIATAWPATPAGANMVYTRTGYSGNFVSGQVTWSFTGTCPAGTTIQASQLENRTGQSNGTVSNTVNYQGPFQNNLTKVSWSPSYATQGYLYGMGLQTRCASPNGLYSPVIQVQSNNWITPFATPAQSSWQAFNFRERVRGTGWTYSTCAASNCEKSIQVDWGTACPAGTWVGWSNWYSRSWTGNVFTHPYGYQDNWGLPSGVNSSVVTYYGAQYYCSSPWANSPYSPATGGVNVSVLR</sequence>
<name>A0A7G6YHE5_9MICO</name>
<dbReference type="RefSeq" id="WP_185279183.1">
    <property type="nucleotide sequence ID" value="NZ_CP043642.1"/>
</dbReference>
<dbReference type="EMBL" id="CP043642">
    <property type="protein sequence ID" value="QNE37910.1"/>
    <property type="molecule type" value="Genomic_DNA"/>
</dbReference>
<reference evidence="2" key="1">
    <citation type="submission" date="2019-09" db="EMBL/GenBank/DDBJ databases">
        <title>Antimicrobial potential of Antarctic Bacteria.</title>
        <authorList>
            <person name="Benaud N."/>
            <person name="Edwards R.J."/>
            <person name="Ferrari B.C."/>
        </authorList>
    </citation>
    <scope>NUCLEOTIDE SEQUENCE [LARGE SCALE GENOMIC DNA]</scope>
    <source>
        <strain evidence="2">INR9</strain>
        <plasmid evidence="2">unnamed1</plasmid>
    </source>
</reference>